<proteinExistence type="predicted"/>
<dbReference type="Gene3D" id="3.30.420.40">
    <property type="match status" value="2"/>
</dbReference>
<dbReference type="Pfam" id="PF05137">
    <property type="entry name" value="PilN"/>
    <property type="match status" value="1"/>
</dbReference>
<keyword evidence="3" id="KW-1185">Reference proteome</keyword>
<dbReference type="RefSeq" id="WP_097017311.1">
    <property type="nucleotide sequence ID" value="NZ_OBDZ01000007.1"/>
</dbReference>
<dbReference type="PANTHER" id="PTHR40278">
    <property type="entry name" value="DNA UTILIZATION PROTEIN HOFN"/>
    <property type="match status" value="1"/>
</dbReference>
<keyword evidence="1" id="KW-1133">Transmembrane helix</keyword>
<dbReference type="PANTHER" id="PTHR40278:SF1">
    <property type="entry name" value="DNA UTILIZATION PROTEIN HOFN"/>
    <property type="match status" value="1"/>
</dbReference>
<evidence type="ECO:0000313" key="2">
    <source>
        <dbReference type="EMBL" id="SNY22819.1"/>
    </source>
</evidence>
<reference evidence="3" key="1">
    <citation type="submission" date="2017-09" db="EMBL/GenBank/DDBJ databases">
        <authorList>
            <person name="Varghese N."/>
            <person name="Submissions S."/>
        </authorList>
    </citation>
    <scope>NUCLEOTIDE SEQUENCE [LARGE SCALE GENOMIC DNA]</scope>
    <source>
        <strain evidence="3">MSL47</strain>
    </source>
</reference>
<name>A0A285GGX4_9FIRM</name>
<accession>A0A285GGX4</accession>
<evidence type="ECO:0000313" key="3">
    <source>
        <dbReference type="Proteomes" id="UP000219573"/>
    </source>
</evidence>
<dbReference type="InterPro" id="IPR052534">
    <property type="entry name" value="Extracell_DNA_Util/SecSys_Comp"/>
</dbReference>
<dbReference type="EMBL" id="OBDZ01000007">
    <property type="protein sequence ID" value="SNY22819.1"/>
    <property type="molecule type" value="Genomic_DNA"/>
</dbReference>
<keyword evidence="1" id="KW-0812">Transmembrane</keyword>
<dbReference type="InterPro" id="IPR007813">
    <property type="entry name" value="PilN"/>
</dbReference>
<gene>
    <name evidence="2" type="ORF">SAMN06265827_107126</name>
</gene>
<organism evidence="2 3">
    <name type="scientific">Orenia metallireducens</name>
    <dbReference type="NCBI Taxonomy" id="1413210"/>
    <lineage>
        <taxon>Bacteria</taxon>
        <taxon>Bacillati</taxon>
        <taxon>Bacillota</taxon>
        <taxon>Clostridia</taxon>
        <taxon>Halanaerobiales</taxon>
        <taxon>Halobacteroidaceae</taxon>
        <taxon>Orenia</taxon>
    </lineage>
</organism>
<evidence type="ECO:0000256" key="1">
    <source>
        <dbReference type="SAM" id="Phobius"/>
    </source>
</evidence>
<keyword evidence="1" id="KW-0472">Membrane</keyword>
<protein>
    <recommendedName>
        <fullName evidence="4">Fimbrial assembly protein (PilN)</fullName>
    </recommendedName>
</protein>
<dbReference type="SUPFAM" id="SSF53067">
    <property type="entry name" value="Actin-like ATPase domain"/>
    <property type="match status" value="1"/>
</dbReference>
<dbReference type="AlphaFoldDB" id="A0A285GGX4"/>
<sequence length="443" mass="51664">MKKGKFNKLTEQIYSSVNNHLKGYRSRGRRLQTYLEIGDDYLKILQIKDNQIVYNQSHLTHLQKISAYLAELKYNPQDLILVMPSSKLFVEILELPNASKEKLKNILRFKFLDKLPSREEEVYFSYYIIEKSKDGVIVLAFAVLKEFLNPIYYSCYEEGVKISSIIPAALIYYLYHQNNLNNYKEILYIDKGTNYYNFIFFSKKDCYIRASRSLDLQEEVTKTTSYLQRRYKLEEAPLVVVNGTKVAGSSNLKEEDYEINDHIWFYGAEAVEGFRGNCLMQYFYDKKQEYIIINSIIVVIILFINLLSFGVNWKVDNDKLAALDTKLSKLNPIIRQIDQVKGEYSRINQQIKDLEDNINQTYNYLPWLEELSRVLPKGTKIDQIHFKDYQLNLLTGTAPSAIGVMNSLEESGYFNNLEFIGNIINQGDGEQFKIVGELVDETK</sequence>
<feature type="transmembrane region" description="Helical" evidence="1">
    <location>
        <begin position="290"/>
        <end position="311"/>
    </location>
</feature>
<dbReference type="Gene3D" id="3.30.1490.300">
    <property type="match status" value="1"/>
</dbReference>
<dbReference type="InterPro" id="IPR043129">
    <property type="entry name" value="ATPase_NBD"/>
</dbReference>
<evidence type="ECO:0008006" key="4">
    <source>
        <dbReference type="Google" id="ProtNLM"/>
    </source>
</evidence>
<dbReference type="OrthoDB" id="2112727at2"/>
<dbReference type="Proteomes" id="UP000219573">
    <property type="component" value="Unassembled WGS sequence"/>
</dbReference>